<evidence type="ECO:0000256" key="13">
    <source>
        <dbReference type="SAM" id="SignalP"/>
    </source>
</evidence>
<evidence type="ECO:0000313" key="15">
    <source>
        <dbReference type="EMBL" id="MBB6446048.1"/>
    </source>
</evidence>
<feature type="active site" description="Charge relay system" evidence="11">
    <location>
        <position position="123"/>
    </location>
</feature>
<feature type="domain" description="SLH" evidence="14">
    <location>
        <begin position="491"/>
        <end position="549"/>
    </location>
</feature>
<keyword evidence="7 13" id="KW-0732">Signal</keyword>
<comment type="caution">
    <text evidence="15">The sequence shown here is derived from an EMBL/GenBank/DDBJ whole genome shotgun (WGS) entry which is preliminary data.</text>
</comment>
<evidence type="ECO:0000256" key="5">
    <source>
        <dbReference type="ARBA" id="ARBA00022670"/>
    </source>
</evidence>
<protein>
    <recommendedName>
        <fullName evidence="14">SLH domain-containing protein</fullName>
    </recommendedName>
</protein>
<reference evidence="15 16" key="1">
    <citation type="submission" date="2020-08" db="EMBL/GenBank/DDBJ databases">
        <title>Genomic Encyclopedia of Type Strains, Phase IV (KMG-IV): sequencing the most valuable type-strain genomes for metagenomic binning, comparative biology and taxonomic classification.</title>
        <authorList>
            <person name="Goeker M."/>
        </authorList>
    </citation>
    <scope>NUCLEOTIDE SEQUENCE [LARGE SCALE GENOMIC DNA]</scope>
    <source>
        <strain evidence="15 16">DSM 5391</strain>
    </source>
</reference>
<dbReference type="InterPro" id="IPR001119">
    <property type="entry name" value="SLH_dom"/>
</dbReference>
<evidence type="ECO:0000256" key="6">
    <source>
        <dbReference type="ARBA" id="ARBA00022723"/>
    </source>
</evidence>
<dbReference type="InterPro" id="IPR034202">
    <property type="entry name" value="Subtilisin_Carlsberg-like"/>
</dbReference>
<dbReference type="PROSITE" id="PS00138">
    <property type="entry name" value="SUBTILASE_SER"/>
    <property type="match status" value="1"/>
</dbReference>
<feature type="active site" description="Charge relay system" evidence="11">
    <location>
        <position position="315"/>
    </location>
</feature>
<dbReference type="PROSITE" id="PS51892">
    <property type="entry name" value="SUBTILASE"/>
    <property type="match status" value="1"/>
</dbReference>
<organism evidence="15 16">
    <name type="scientific">Bacillus benzoevorans</name>
    <dbReference type="NCBI Taxonomy" id="1456"/>
    <lineage>
        <taxon>Bacteria</taxon>
        <taxon>Bacillati</taxon>
        <taxon>Bacillota</taxon>
        <taxon>Bacilli</taxon>
        <taxon>Bacillales</taxon>
        <taxon>Bacillaceae</taxon>
        <taxon>Bacillus</taxon>
    </lineage>
</organism>
<accession>A0A7X0HSK1</accession>
<comment type="similarity">
    <text evidence="3 11 12">Belongs to the peptidase S8 family.</text>
</comment>
<dbReference type="InterPro" id="IPR022398">
    <property type="entry name" value="Peptidase_S8_His-AS"/>
</dbReference>
<keyword evidence="10" id="KW-0106">Calcium</keyword>
<dbReference type="EMBL" id="JACHGK010000009">
    <property type="protein sequence ID" value="MBB6446048.1"/>
    <property type="molecule type" value="Genomic_DNA"/>
</dbReference>
<keyword evidence="5 11" id="KW-0645">Protease</keyword>
<dbReference type="AlphaFoldDB" id="A0A7X0HSK1"/>
<dbReference type="Proteomes" id="UP000531594">
    <property type="component" value="Unassembled WGS sequence"/>
</dbReference>
<evidence type="ECO:0000259" key="14">
    <source>
        <dbReference type="PROSITE" id="PS51272"/>
    </source>
</evidence>
<dbReference type="GO" id="GO:0046872">
    <property type="term" value="F:metal ion binding"/>
    <property type="evidence" value="ECO:0007669"/>
    <property type="project" value="UniProtKB-KW"/>
</dbReference>
<evidence type="ECO:0000256" key="9">
    <source>
        <dbReference type="ARBA" id="ARBA00022825"/>
    </source>
</evidence>
<dbReference type="PANTHER" id="PTHR43806">
    <property type="entry name" value="PEPTIDASE S8"/>
    <property type="match status" value="1"/>
</dbReference>
<dbReference type="InterPro" id="IPR023827">
    <property type="entry name" value="Peptidase_S8_Asp-AS"/>
</dbReference>
<keyword evidence="9 11" id="KW-0720">Serine protease</keyword>
<dbReference type="Gene3D" id="3.40.50.200">
    <property type="entry name" value="Peptidase S8/S53 domain"/>
    <property type="match status" value="1"/>
</dbReference>
<keyword evidence="16" id="KW-1185">Reference proteome</keyword>
<dbReference type="RefSeq" id="WP_184526694.1">
    <property type="nucleotide sequence ID" value="NZ_JACHGK010000009.1"/>
</dbReference>
<dbReference type="GO" id="GO:0005576">
    <property type="term" value="C:extracellular region"/>
    <property type="evidence" value="ECO:0007669"/>
    <property type="project" value="UniProtKB-SubCell"/>
</dbReference>
<proteinExistence type="inferred from homology"/>
<evidence type="ECO:0000256" key="11">
    <source>
        <dbReference type="PROSITE-ProRule" id="PRU01240"/>
    </source>
</evidence>
<dbReference type="PROSITE" id="PS51272">
    <property type="entry name" value="SLH"/>
    <property type="match status" value="3"/>
</dbReference>
<feature type="signal peptide" evidence="13">
    <location>
        <begin position="1"/>
        <end position="22"/>
    </location>
</feature>
<dbReference type="Pfam" id="PF00082">
    <property type="entry name" value="Peptidase_S8"/>
    <property type="match status" value="1"/>
</dbReference>
<dbReference type="PANTHER" id="PTHR43806:SF11">
    <property type="entry name" value="CEREVISIN-RELATED"/>
    <property type="match status" value="1"/>
</dbReference>
<gene>
    <name evidence="15" type="ORF">HNR53_002698</name>
</gene>
<evidence type="ECO:0000256" key="3">
    <source>
        <dbReference type="ARBA" id="ARBA00011073"/>
    </source>
</evidence>
<feature type="active site" description="Charge relay system" evidence="11">
    <location>
        <position position="154"/>
    </location>
</feature>
<feature type="domain" description="SLH" evidence="14">
    <location>
        <begin position="436"/>
        <end position="490"/>
    </location>
</feature>
<dbReference type="InterPro" id="IPR036852">
    <property type="entry name" value="Peptidase_S8/S53_dom_sf"/>
</dbReference>
<sequence length="549" mass="59410">MRKYIMAILFLFLLIVPFQVSAEEPSERVIITFNKEINEKLLEENTIEIHHLFPEYHAASVTIPASVKDKLAAQPDVLRIEKDSVVKTSVQNASWGYQAVNIPESREQYYGLTGKGVKIGIIDTGINLNHPDLRVAGGVSFVPGNPSYNDDAGHGSEVAGIIAALDNDFGAVGVAPDAELYSIKTLDNLGKGNISDVIAGINWAIDHDLDIINLSFTSPSGTSLLESTLQAAYNKGILIVAASGNALDPRINITDVLYPARYNTVLAVGSVDEKLRRSVFSYYGSNLDFAAPGENILSTTIGGSDAQYAYTYGTSMAAPFVTGIAALYKEEYPSLNNQQIRGHMERAAYDLGDAGKDAQYGYGLIQPPSSEQADLFIDLKDNTWYSDEILYLYRHGIVSGYGDGGFHPNAPVTRAEAVAMLGRAKGLDGTKTQTRFSDVPASSFASGYVKSATDQGVINGFTDGTFRPGSNIIRGDVAIILKNAFGFADTSTAYFNDVPGSKHYYNAINSMAAENITSGFSDGSFRPNQYITRVEFSVFLAKALEEEFK</sequence>
<evidence type="ECO:0000313" key="16">
    <source>
        <dbReference type="Proteomes" id="UP000531594"/>
    </source>
</evidence>
<evidence type="ECO:0000256" key="10">
    <source>
        <dbReference type="ARBA" id="ARBA00022837"/>
    </source>
</evidence>
<dbReference type="GO" id="GO:0004252">
    <property type="term" value="F:serine-type endopeptidase activity"/>
    <property type="evidence" value="ECO:0007669"/>
    <property type="project" value="UniProtKB-UniRule"/>
</dbReference>
<keyword evidence="6" id="KW-0479">Metal-binding</keyword>
<evidence type="ECO:0000256" key="8">
    <source>
        <dbReference type="ARBA" id="ARBA00022801"/>
    </source>
</evidence>
<evidence type="ECO:0000256" key="1">
    <source>
        <dbReference type="ARBA" id="ARBA00001913"/>
    </source>
</evidence>
<feature type="chain" id="PRO_5031217926" description="SLH domain-containing protein" evidence="13">
    <location>
        <begin position="23"/>
        <end position="549"/>
    </location>
</feature>
<evidence type="ECO:0000256" key="12">
    <source>
        <dbReference type="RuleBase" id="RU003355"/>
    </source>
</evidence>
<keyword evidence="8 11" id="KW-0378">Hydrolase</keyword>
<dbReference type="InterPro" id="IPR023828">
    <property type="entry name" value="Peptidase_S8_Ser-AS"/>
</dbReference>
<keyword evidence="4" id="KW-0964">Secreted</keyword>
<name>A0A7X0HSK1_9BACI</name>
<dbReference type="SUPFAM" id="SSF52743">
    <property type="entry name" value="Subtilisin-like"/>
    <property type="match status" value="1"/>
</dbReference>
<dbReference type="InterPro" id="IPR000209">
    <property type="entry name" value="Peptidase_S8/S53_dom"/>
</dbReference>
<dbReference type="CDD" id="cd07477">
    <property type="entry name" value="Peptidases_S8_Subtilisin_subset"/>
    <property type="match status" value="1"/>
</dbReference>
<dbReference type="InterPro" id="IPR037045">
    <property type="entry name" value="S8pro/Inhibitor_I9_sf"/>
</dbReference>
<dbReference type="InterPro" id="IPR015500">
    <property type="entry name" value="Peptidase_S8_subtilisin-rel"/>
</dbReference>
<evidence type="ECO:0000256" key="2">
    <source>
        <dbReference type="ARBA" id="ARBA00004613"/>
    </source>
</evidence>
<dbReference type="Pfam" id="PF00395">
    <property type="entry name" value="SLH"/>
    <property type="match status" value="3"/>
</dbReference>
<comment type="subcellular location">
    <subcellularLocation>
        <location evidence="2">Secreted</location>
    </subcellularLocation>
</comment>
<dbReference type="GO" id="GO:0006508">
    <property type="term" value="P:proteolysis"/>
    <property type="evidence" value="ECO:0007669"/>
    <property type="project" value="UniProtKB-KW"/>
</dbReference>
<dbReference type="PROSITE" id="PS00137">
    <property type="entry name" value="SUBTILASE_HIS"/>
    <property type="match status" value="1"/>
</dbReference>
<dbReference type="PROSITE" id="PS00136">
    <property type="entry name" value="SUBTILASE_ASP"/>
    <property type="match status" value="1"/>
</dbReference>
<dbReference type="PRINTS" id="PR00723">
    <property type="entry name" value="SUBTILISIN"/>
</dbReference>
<comment type="cofactor">
    <cofactor evidence="1">
        <name>Ca(2+)</name>
        <dbReference type="ChEBI" id="CHEBI:29108"/>
    </cofactor>
</comment>
<feature type="domain" description="SLH" evidence="14">
    <location>
        <begin position="372"/>
        <end position="435"/>
    </location>
</feature>
<dbReference type="InterPro" id="IPR050131">
    <property type="entry name" value="Peptidase_S8_subtilisin-like"/>
</dbReference>
<evidence type="ECO:0000256" key="7">
    <source>
        <dbReference type="ARBA" id="ARBA00022729"/>
    </source>
</evidence>
<evidence type="ECO:0000256" key="4">
    <source>
        <dbReference type="ARBA" id="ARBA00022525"/>
    </source>
</evidence>
<dbReference type="Gene3D" id="3.30.70.80">
    <property type="entry name" value="Peptidase S8 propeptide/proteinase inhibitor I9"/>
    <property type="match status" value="1"/>
</dbReference>